<dbReference type="KEGG" id="ima:PO878_16005"/>
<organism evidence="3 4">
    <name type="scientific">Iamia majanohamensis</name>
    <dbReference type="NCBI Taxonomy" id="467976"/>
    <lineage>
        <taxon>Bacteria</taxon>
        <taxon>Bacillati</taxon>
        <taxon>Actinomycetota</taxon>
        <taxon>Acidimicrobiia</taxon>
        <taxon>Acidimicrobiales</taxon>
        <taxon>Iamiaceae</taxon>
        <taxon>Iamia</taxon>
    </lineage>
</organism>
<dbReference type="Pfam" id="PF00106">
    <property type="entry name" value="adh_short"/>
    <property type="match status" value="1"/>
</dbReference>
<keyword evidence="4" id="KW-1185">Reference proteome</keyword>
<keyword evidence="2" id="KW-0560">Oxidoreductase</keyword>
<evidence type="ECO:0000313" key="3">
    <source>
        <dbReference type="EMBL" id="WCO66005.1"/>
    </source>
</evidence>
<reference evidence="3" key="1">
    <citation type="submission" date="2023-01" db="EMBL/GenBank/DDBJ databases">
        <title>The diversity of Class Acidimicrobiia in South China Sea sediment environments and the proposal of Iamia marina sp. nov., a novel species of the genus Iamia.</title>
        <authorList>
            <person name="He Y."/>
            <person name="Tian X."/>
        </authorList>
    </citation>
    <scope>NUCLEOTIDE SEQUENCE</scope>
    <source>
        <strain evidence="3">DSM 19957</strain>
    </source>
</reference>
<evidence type="ECO:0000313" key="4">
    <source>
        <dbReference type="Proteomes" id="UP001216390"/>
    </source>
</evidence>
<comment type="similarity">
    <text evidence="1">Belongs to the short-chain dehydrogenases/reductases (SDR) family.</text>
</comment>
<dbReference type="Proteomes" id="UP001216390">
    <property type="component" value="Chromosome"/>
</dbReference>
<accession>A0AAE9Y3S7</accession>
<dbReference type="EMBL" id="CP116942">
    <property type="protein sequence ID" value="WCO66005.1"/>
    <property type="molecule type" value="Genomic_DNA"/>
</dbReference>
<proteinExistence type="inferred from homology"/>
<dbReference type="PANTHER" id="PTHR43669">
    <property type="entry name" value="5-KETO-D-GLUCONATE 5-REDUCTASE"/>
    <property type="match status" value="1"/>
</dbReference>
<dbReference type="InterPro" id="IPR020904">
    <property type="entry name" value="Sc_DH/Rdtase_CS"/>
</dbReference>
<name>A0AAE9Y3S7_9ACTN</name>
<dbReference type="CDD" id="cd05233">
    <property type="entry name" value="SDR_c"/>
    <property type="match status" value="1"/>
</dbReference>
<sequence length="266" mass="27763">MPRFDPHPERRPAVVTGASSGIGAAVALRLGALGHPVVLGARRVDRCEEVAGKVRAEGGEAVALPLDLTDGASVDDFTAAAEAEHGPIEVVVSNAGDVLPQTTLATPPEDFTRQVQVNLLGAQRLVAGLAPAMVARGRGDVVFVTSDVVRVPRPRMAAYVTSKAGLEAMARVLQMELEGSGVRVGIVRPGPSSTEQGTTWTEEVVVETVDEWTRWGLLRHGGYLRPDDVAGAVVAMATTPRGTHLTLVEVEPEAPPTPHPPVAPGG</sequence>
<dbReference type="PRINTS" id="PR00081">
    <property type="entry name" value="GDHRDH"/>
</dbReference>
<dbReference type="InterPro" id="IPR036291">
    <property type="entry name" value="NAD(P)-bd_dom_sf"/>
</dbReference>
<dbReference type="Gene3D" id="3.40.50.720">
    <property type="entry name" value="NAD(P)-binding Rossmann-like Domain"/>
    <property type="match status" value="1"/>
</dbReference>
<dbReference type="AlphaFoldDB" id="A0AAE9Y3S7"/>
<dbReference type="NCBIfam" id="NF005854">
    <property type="entry name" value="PRK07775.1"/>
    <property type="match status" value="1"/>
</dbReference>
<evidence type="ECO:0000256" key="2">
    <source>
        <dbReference type="ARBA" id="ARBA00023002"/>
    </source>
</evidence>
<dbReference type="SUPFAM" id="SSF51735">
    <property type="entry name" value="NAD(P)-binding Rossmann-fold domains"/>
    <property type="match status" value="1"/>
</dbReference>
<dbReference type="RefSeq" id="WP_272735531.1">
    <property type="nucleotide sequence ID" value="NZ_CP116942.1"/>
</dbReference>
<protein>
    <submittedName>
        <fullName evidence="3">SDR family oxidoreductase</fullName>
    </submittedName>
</protein>
<evidence type="ECO:0000256" key="1">
    <source>
        <dbReference type="ARBA" id="ARBA00006484"/>
    </source>
</evidence>
<dbReference type="PANTHER" id="PTHR43669:SF3">
    <property type="entry name" value="ALCOHOL DEHYDROGENASE, PUTATIVE (AFU_ORTHOLOGUE AFUA_3G03445)-RELATED"/>
    <property type="match status" value="1"/>
</dbReference>
<dbReference type="InterPro" id="IPR002347">
    <property type="entry name" value="SDR_fam"/>
</dbReference>
<gene>
    <name evidence="3" type="ORF">PO878_16005</name>
</gene>
<dbReference type="PROSITE" id="PS00061">
    <property type="entry name" value="ADH_SHORT"/>
    <property type="match status" value="1"/>
</dbReference>
<dbReference type="GO" id="GO:0016491">
    <property type="term" value="F:oxidoreductase activity"/>
    <property type="evidence" value="ECO:0007669"/>
    <property type="project" value="UniProtKB-KW"/>
</dbReference>